<dbReference type="AlphaFoldDB" id="E6QTK4"/>
<dbReference type="EMBL" id="CABR01000090">
    <property type="protein sequence ID" value="CBI10576.1"/>
    <property type="molecule type" value="Genomic_DNA"/>
</dbReference>
<gene>
    <name evidence="1" type="ORF">CARN7_1360</name>
</gene>
<organism evidence="1">
    <name type="scientific">mine drainage metagenome</name>
    <dbReference type="NCBI Taxonomy" id="410659"/>
    <lineage>
        <taxon>unclassified sequences</taxon>
        <taxon>metagenomes</taxon>
        <taxon>ecological metagenomes</taxon>
    </lineage>
</organism>
<dbReference type="SMART" id="SM00855">
    <property type="entry name" value="PGAM"/>
    <property type="match status" value="1"/>
</dbReference>
<dbReference type="Gene3D" id="3.40.50.1240">
    <property type="entry name" value="Phosphoglycerate mutase-like"/>
    <property type="match status" value="1"/>
</dbReference>
<reference evidence="1" key="1">
    <citation type="submission" date="2009-10" db="EMBL/GenBank/DDBJ databases">
        <title>Diversity of trophic interactions inside an arsenic-rich microbial ecosystem.</title>
        <authorList>
            <person name="Bertin P.N."/>
            <person name="Heinrich-Salmeron A."/>
            <person name="Pelletier E."/>
            <person name="Goulhen-Chollet F."/>
            <person name="Arsene-Ploetze F."/>
            <person name="Gallien S."/>
            <person name="Calteau A."/>
            <person name="Vallenet D."/>
            <person name="Casiot C."/>
            <person name="Chane-Woon-Ming B."/>
            <person name="Giloteaux L."/>
            <person name="Barakat M."/>
            <person name="Bonnefoy V."/>
            <person name="Bruneel O."/>
            <person name="Chandler M."/>
            <person name="Cleiss J."/>
            <person name="Duran R."/>
            <person name="Elbaz-Poulichet F."/>
            <person name="Fonknechten N."/>
            <person name="Lauga B."/>
            <person name="Mornico D."/>
            <person name="Ortet P."/>
            <person name="Schaeffer C."/>
            <person name="Siguier P."/>
            <person name="Alexander Thil Smith A."/>
            <person name="Van Dorsselaer A."/>
            <person name="Weissenbach J."/>
            <person name="Medigue C."/>
            <person name="Le Paslier D."/>
        </authorList>
    </citation>
    <scope>NUCLEOTIDE SEQUENCE</scope>
</reference>
<dbReference type="SUPFAM" id="SSF53254">
    <property type="entry name" value="Phosphoglycerate mutase-like"/>
    <property type="match status" value="1"/>
</dbReference>
<dbReference type="InterPro" id="IPR013078">
    <property type="entry name" value="His_Pase_superF_clade-1"/>
</dbReference>
<evidence type="ECO:0000313" key="1">
    <source>
        <dbReference type="EMBL" id="CBI10576.1"/>
    </source>
</evidence>
<dbReference type="InterPro" id="IPR029033">
    <property type="entry name" value="His_PPase_superfam"/>
</dbReference>
<dbReference type="CDD" id="cd07067">
    <property type="entry name" value="HP_PGM_like"/>
    <property type="match status" value="1"/>
</dbReference>
<name>E6QTK4_9ZZZZ</name>
<comment type="caution">
    <text evidence="1">The sequence shown here is derived from an EMBL/GenBank/DDBJ whole genome shotgun (WGS) entry which is preliminary data.</text>
</comment>
<protein>
    <submittedName>
        <fullName evidence="1">Phosphohistidine phosphatase, SixA</fullName>
    </submittedName>
</protein>
<dbReference type="Pfam" id="PF00300">
    <property type="entry name" value="His_Phos_1"/>
    <property type="match status" value="1"/>
</dbReference>
<sequence length="171" mass="18851">MHHTTAVTLYVTDYPLLESKMDLILWRHADAVDGEPDLSRELTPKGHQQAKKMAEWLKQRIPNNTRILVSPATRTQQTAAALQRKYQTINALSPNADAMTLLLTAGWPDGGGTVLLIGHQPSLGQAAMLLLSGQEAELSIKKGGIIWISNRVRKATQQQHILRAALSSEMI</sequence>
<proteinExistence type="predicted"/>
<accession>E6QTK4</accession>